<reference evidence="1 2" key="1">
    <citation type="submission" date="2024-09" db="EMBL/GenBank/DDBJ databases">
        <title>Chromosome-scale assembly of Riccia sorocarpa.</title>
        <authorList>
            <person name="Paukszto L."/>
        </authorList>
    </citation>
    <scope>NUCLEOTIDE SEQUENCE [LARGE SCALE GENOMIC DNA]</scope>
    <source>
        <strain evidence="1">LP-2024</strain>
        <tissue evidence="1">Aerial parts of the thallus</tissue>
    </source>
</reference>
<name>A0ABD3H589_9MARC</name>
<gene>
    <name evidence="1" type="ORF">R1sor_003694</name>
</gene>
<evidence type="ECO:0000313" key="1">
    <source>
        <dbReference type="EMBL" id="KAL3685672.1"/>
    </source>
</evidence>
<dbReference type="EMBL" id="JBJQOH010000006">
    <property type="protein sequence ID" value="KAL3685672.1"/>
    <property type="molecule type" value="Genomic_DNA"/>
</dbReference>
<organism evidence="1 2">
    <name type="scientific">Riccia sorocarpa</name>
    <dbReference type="NCBI Taxonomy" id="122646"/>
    <lineage>
        <taxon>Eukaryota</taxon>
        <taxon>Viridiplantae</taxon>
        <taxon>Streptophyta</taxon>
        <taxon>Embryophyta</taxon>
        <taxon>Marchantiophyta</taxon>
        <taxon>Marchantiopsida</taxon>
        <taxon>Marchantiidae</taxon>
        <taxon>Marchantiales</taxon>
        <taxon>Ricciaceae</taxon>
        <taxon>Riccia</taxon>
    </lineage>
</organism>
<protein>
    <submittedName>
        <fullName evidence="1">Uncharacterized protein</fullName>
    </submittedName>
</protein>
<dbReference type="Gene3D" id="3.80.10.10">
    <property type="entry name" value="Ribonuclease Inhibitor"/>
    <property type="match status" value="1"/>
</dbReference>
<accession>A0ABD3H589</accession>
<proteinExistence type="predicted"/>
<evidence type="ECO:0000313" key="2">
    <source>
        <dbReference type="Proteomes" id="UP001633002"/>
    </source>
</evidence>
<dbReference type="Proteomes" id="UP001633002">
    <property type="component" value="Unassembled WGS sequence"/>
</dbReference>
<sequence length="283" mass="31905">MCILSLTRNIICFCCGFIKGQDIVLVIRGTWRRFHKVTEVHICRFKCFAPFLRILILRDVLIRGTFAREDMPRNLKCFVSANSSVPFAGGDMSSLNKLIQVDIKSIVVDCEHESYNFPRALQKLRLETPRARGLRFLPEGNNLKLRELGLMSISAIHFRISISPSLTKLVLQAITGLRNNLPGEMFKLRTLQSLSIRYCEHISVIPELQTEHLEYLYLALPDLQTLPSSLQNLKNLRSLGQQYVAMFMCLLGSAYTPRSNLVSLSLLAGSGADSIPPKSQVPP</sequence>
<comment type="caution">
    <text evidence="1">The sequence shown here is derived from an EMBL/GenBank/DDBJ whole genome shotgun (WGS) entry which is preliminary data.</text>
</comment>
<keyword evidence="2" id="KW-1185">Reference proteome</keyword>
<dbReference type="InterPro" id="IPR032675">
    <property type="entry name" value="LRR_dom_sf"/>
</dbReference>
<dbReference type="AlphaFoldDB" id="A0ABD3H589"/>
<dbReference type="SUPFAM" id="SSF52058">
    <property type="entry name" value="L domain-like"/>
    <property type="match status" value="1"/>
</dbReference>